<gene>
    <name evidence="1" type="ORF">ANN_13165</name>
</gene>
<accession>A0ABQ8TIN5</accession>
<comment type="caution">
    <text evidence="1">The sequence shown here is derived from an EMBL/GenBank/DDBJ whole genome shotgun (WGS) entry which is preliminary data.</text>
</comment>
<dbReference type="EMBL" id="JAJSOF020000009">
    <property type="protein sequence ID" value="KAJ4446469.1"/>
    <property type="molecule type" value="Genomic_DNA"/>
</dbReference>
<protein>
    <submittedName>
        <fullName evidence="1">Uncharacterized protein</fullName>
    </submittedName>
</protein>
<name>A0ABQ8TIN5_PERAM</name>
<keyword evidence="2" id="KW-1185">Reference proteome</keyword>
<reference evidence="1 2" key="1">
    <citation type="journal article" date="2022" name="Allergy">
        <title>Genome assembly and annotation of Periplaneta americana reveal a comprehensive cockroach allergen profile.</title>
        <authorList>
            <person name="Wang L."/>
            <person name="Xiong Q."/>
            <person name="Saelim N."/>
            <person name="Wang L."/>
            <person name="Nong W."/>
            <person name="Wan A.T."/>
            <person name="Shi M."/>
            <person name="Liu X."/>
            <person name="Cao Q."/>
            <person name="Hui J.H.L."/>
            <person name="Sookrung N."/>
            <person name="Leung T.F."/>
            <person name="Tungtrongchitr A."/>
            <person name="Tsui S.K.W."/>
        </authorList>
    </citation>
    <scope>NUCLEOTIDE SEQUENCE [LARGE SCALE GENOMIC DNA]</scope>
    <source>
        <strain evidence="1">PWHHKU_190912</strain>
    </source>
</reference>
<evidence type="ECO:0000313" key="1">
    <source>
        <dbReference type="EMBL" id="KAJ4446469.1"/>
    </source>
</evidence>
<organism evidence="1 2">
    <name type="scientific">Periplaneta americana</name>
    <name type="common">American cockroach</name>
    <name type="synonym">Blatta americana</name>
    <dbReference type="NCBI Taxonomy" id="6978"/>
    <lineage>
        <taxon>Eukaryota</taxon>
        <taxon>Metazoa</taxon>
        <taxon>Ecdysozoa</taxon>
        <taxon>Arthropoda</taxon>
        <taxon>Hexapoda</taxon>
        <taxon>Insecta</taxon>
        <taxon>Pterygota</taxon>
        <taxon>Neoptera</taxon>
        <taxon>Polyneoptera</taxon>
        <taxon>Dictyoptera</taxon>
        <taxon>Blattodea</taxon>
        <taxon>Blattoidea</taxon>
        <taxon>Blattidae</taxon>
        <taxon>Blattinae</taxon>
        <taxon>Periplaneta</taxon>
    </lineage>
</organism>
<sequence>MSPGSNTESYPAFAHIGLRENLGKNLNQVTCPDRELNPGHLVSRPDALTVTPQKDKINEIVTDIFSTIEIEAEHEQIQYIGKDWAGRGLSIVRLKNLEEKMKIMGNKRKLQESDKIMEREMLNITLRHRPRNEDIRSQTQLKDAAGTGEKLKKKWAGHVMRLNTNRLTHP</sequence>
<dbReference type="Proteomes" id="UP001148838">
    <property type="component" value="Unassembled WGS sequence"/>
</dbReference>
<evidence type="ECO:0000313" key="2">
    <source>
        <dbReference type="Proteomes" id="UP001148838"/>
    </source>
</evidence>
<proteinExistence type="predicted"/>